<keyword evidence="3" id="KW-1185">Reference proteome</keyword>
<protein>
    <submittedName>
        <fullName evidence="2">Uncharacterized protein</fullName>
    </submittedName>
</protein>
<comment type="caution">
    <text evidence="2">The sequence shown here is derived from an EMBL/GenBank/DDBJ whole genome shotgun (WGS) entry which is preliminary data.</text>
</comment>
<dbReference type="Proteomes" id="UP000237968">
    <property type="component" value="Unassembled WGS sequence"/>
</dbReference>
<feature type="region of interest" description="Disordered" evidence="1">
    <location>
        <begin position="265"/>
        <end position="294"/>
    </location>
</feature>
<name>A0A2S9XGJ5_9BACT</name>
<reference evidence="2 3" key="1">
    <citation type="submission" date="2018-03" db="EMBL/GenBank/DDBJ databases">
        <title>Draft Genome Sequences of the Obligatory Marine Myxobacteria Enhygromyxa salina SWB005.</title>
        <authorList>
            <person name="Poehlein A."/>
            <person name="Moghaddam J.A."/>
            <person name="Harms H."/>
            <person name="Alanjari M."/>
            <person name="Koenig G.M."/>
            <person name="Daniel R."/>
            <person name="Schaeberle T.F."/>
        </authorList>
    </citation>
    <scope>NUCLEOTIDE SEQUENCE [LARGE SCALE GENOMIC DNA]</scope>
    <source>
        <strain evidence="2 3">SWB005</strain>
    </source>
</reference>
<accession>A0A2S9XGJ5</accession>
<dbReference type="AlphaFoldDB" id="A0A2S9XGJ5"/>
<sequence>MAVMLLAMPRSALARTLVAALALGLAACGRPAPDPEQKPRAIEDPEEIDALQQAADAQAEARARARAKPRWKRKVPPMPETFAAFERPDLAALEGAWLVDSEIPGQQVLWLIEEDGAKLTEIDHRERERVFGISLASPCALRLTDERGHARTRVIAARGDQLIAPRGGATAVAGSDGSMLACAGHRTYQIAADGRCRYTTEMLGSWSDPAEPSETCKLSKGAKGATLRLGDQRLRDYGGLWVDEDNADRWAVKVDDRAAGLAALTRAAAPAEPATETGADPGADPGSDTGTETG</sequence>
<feature type="compositionally biased region" description="Low complexity" evidence="1">
    <location>
        <begin position="265"/>
        <end position="279"/>
    </location>
</feature>
<evidence type="ECO:0000313" key="3">
    <source>
        <dbReference type="Proteomes" id="UP000237968"/>
    </source>
</evidence>
<proteinExistence type="predicted"/>
<organism evidence="2 3">
    <name type="scientific">Enhygromyxa salina</name>
    <dbReference type="NCBI Taxonomy" id="215803"/>
    <lineage>
        <taxon>Bacteria</taxon>
        <taxon>Pseudomonadati</taxon>
        <taxon>Myxococcota</taxon>
        <taxon>Polyangia</taxon>
        <taxon>Nannocystales</taxon>
        <taxon>Nannocystaceae</taxon>
        <taxon>Enhygromyxa</taxon>
    </lineage>
</organism>
<gene>
    <name evidence="2" type="ORF">ENSA5_52000</name>
</gene>
<evidence type="ECO:0000256" key="1">
    <source>
        <dbReference type="SAM" id="MobiDB-lite"/>
    </source>
</evidence>
<dbReference type="EMBL" id="PVNK01000227">
    <property type="protein sequence ID" value="PRP91989.1"/>
    <property type="molecule type" value="Genomic_DNA"/>
</dbReference>
<evidence type="ECO:0000313" key="2">
    <source>
        <dbReference type="EMBL" id="PRP91989.1"/>
    </source>
</evidence>